<dbReference type="AlphaFoldDB" id="A0A0D2VYU8"/>
<reference evidence="1 2" key="1">
    <citation type="journal article" date="2012" name="Nature">
        <title>Repeated polyploidization of Gossypium genomes and the evolution of spinnable cotton fibres.</title>
        <authorList>
            <person name="Paterson A.H."/>
            <person name="Wendel J.F."/>
            <person name="Gundlach H."/>
            <person name="Guo H."/>
            <person name="Jenkins J."/>
            <person name="Jin D."/>
            <person name="Llewellyn D."/>
            <person name="Showmaker K.C."/>
            <person name="Shu S."/>
            <person name="Udall J."/>
            <person name="Yoo M.J."/>
            <person name="Byers R."/>
            <person name="Chen W."/>
            <person name="Doron-Faigenboim A."/>
            <person name="Duke M.V."/>
            <person name="Gong L."/>
            <person name="Grimwood J."/>
            <person name="Grover C."/>
            <person name="Grupp K."/>
            <person name="Hu G."/>
            <person name="Lee T.H."/>
            <person name="Li J."/>
            <person name="Lin L."/>
            <person name="Liu T."/>
            <person name="Marler B.S."/>
            <person name="Page J.T."/>
            <person name="Roberts A.W."/>
            <person name="Romanel E."/>
            <person name="Sanders W.S."/>
            <person name="Szadkowski E."/>
            <person name="Tan X."/>
            <person name="Tang H."/>
            <person name="Xu C."/>
            <person name="Wang J."/>
            <person name="Wang Z."/>
            <person name="Zhang D."/>
            <person name="Zhang L."/>
            <person name="Ashrafi H."/>
            <person name="Bedon F."/>
            <person name="Bowers J.E."/>
            <person name="Brubaker C.L."/>
            <person name="Chee P.W."/>
            <person name="Das S."/>
            <person name="Gingle A.R."/>
            <person name="Haigler C.H."/>
            <person name="Harker D."/>
            <person name="Hoffmann L.V."/>
            <person name="Hovav R."/>
            <person name="Jones D.C."/>
            <person name="Lemke C."/>
            <person name="Mansoor S."/>
            <person name="ur Rahman M."/>
            <person name="Rainville L.N."/>
            <person name="Rambani A."/>
            <person name="Reddy U.K."/>
            <person name="Rong J.K."/>
            <person name="Saranga Y."/>
            <person name="Scheffler B.E."/>
            <person name="Scheffler J.A."/>
            <person name="Stelly D.M."/>
            <person name="Triplett B.A."/>
            <person name="Van Deynze A."/>
            <person name="Vaslin M.F."/>
            <person name="Waghmare V.N."/>
            <person name="Walford S.A."/>
            <person name="Wright R.J."/>
            <person name="Zaki E.A."/>
            <person name="Zhang T."/>
            <person name="Dennis E.S."/>
            <person name="Mayer K.F."/>
            <person name="Peterson D.G."/>
            <person name="Rokhsar D.S."/>
            <person name="Wang X."/>
            <person name="Schmutz J."/>
        </authorList>
    </citation>
    <scope>NUCLEOTIDE SEQUENCE [LARGE SCALE GENOMIC DNA]</scope>
</reference>
<dbReference type="EMBL" id="CM001751">
    <property type="protein sequence ID" value="KJB77280.1"/>
    <property type="molecule type" value="Genomic_DNA"/>
</dbReference>
<evidence type="ECO:0000313" key="1">
    <source>
        <dbReference type="EMBL" id="KJB77280.1"/>
    </source>
</evidence>
<sequence length="97" mass="10666">MALSFSLFANPSLHSITSTNYQLLSANLPPHALHNNHPVDTLSHLHQSIILLLHKQPRTKKKGAPSRLPRNLPLPSLSTALWAPTGHPSQLPSFCQL</sequence>
<dbReference type="Gramene" id="KJB77280">
    <property type="protein sequence ID" value="KJB77280"/>
    <property type="gene ID" value="B456_012G129100"/>
</dbReference>
<evidence type="ECO:0000313" key="2">
    <source>
        <dbReference type="Proteomes" id="UP000032304"/>
    </source>
</evidence>
<dbReference type="OMA" id="LWAPTGH"/>
<name>A0A0D2VYU8_GOSRA</name>
<accession>A0A0D2VYU8</accession>
<organism evidence="1 2">
    <name type="scientific">Gossypium raimondii</name>
    <name type="common">Peruvian cotton</name>
    <name type="synonym">Gossypium klotzschianum subsp. raimondii</name>
    <dbReference type="NCBI Taxonomy" id="29730"/>
    <lineage>
        <taxon>Eukaryota</taxon>
        <taxon>Viridiplantae</taxon>
        <taxon>Streptophyta</taxon>
        <taxon>Embryophyta</taxon>
        <taxon>Tracheophyta</taxon>
        <taxon>Spermatophyta</taxon>
        <taxon>Magnoliopsida</taxon>
        <taxon>eudicotyledons</taxon>
        <taxon>Gunneridae</taxon>
        <taxon>Pentapetalae</taxon>
        <taxon>rosids</taxon>
        <taxon>malvids</taxon>
        <taxon>Malvales</taxon>
        <taxon>Malvaceae</taxon>
        <taxon>Malvoideae</taxon>
        <taxon>Gossypium</taxon>
    </lineage>
</organism>
<keyword evidence="2" id="KW-1185">Reference proteome</keyword>
<dbReference type="Proteomes" id="UP000032304">
    <property type="component" value="Chromosome 12"/>
</dbReference>
<proteinExistence type="predicted"/>
<protein>
    <submittedName>
        <fullName evidence="1">Uncharacterized protein</fullName>
    </submittedName>
</protein>
<gene>
    <name evidence="1" type="ORF">B456_012G129100</name>
</gene>